<dbReference type="Gene3D" id="3.40.50.1820">
    <property type="entry name" value="alpha/beta hydrolase"/>
    <property type="match status" value="1"/>
</dbReference>
<sequence>MDDFADRIRELPPKQRRLLASELAPLSFAQQRLWFLHQLDPNNNNCNVRYVVHANGHLQIELLEQAIARVQERHSILRTNFVTIEDVPYQVVHSPCDPQLAVVDLSELRPGVRQVEARALIDKEVRRPFDLERERLYRAMLVRLTQQEYIIAFIFHHAIIDGRSVQIFVHEVAVLYEAAVLGRSPRLPPLEVQYTDYARWERKLVEGEAIATQLDYWRTRLSGYAFLDLPCDHSRPLVRSGRGAKVAISVPDALPAEIDLLARAEGCSRYVVYLAAFAFVLGRHAGRTDVCIGSPAGGRPRKEVAPLIGCFLNTLVMRLDLSAARTFRAFLKHVRDVTVAAQDHQSVPFERVFEEISLPADVGRAPIFQAMLNVLAIDDRTGGELPGVSLRPISEAEEAYAMVDIGLEVREFPRLTTMWLVYSADLFERETIVAFRDRFLRFLRSVVANPDQEPASVRLVDEDVSPSGGEADASLCIFERISTIASDDPGRSAIVTPAHSLSYADLDASICRFERGILGGHGTAFRIAVAIDDPALSIVAMLAALRAGGDCLLFDPAEIEANLDAVLVEFRPDVVLGRIEAGLLNRLEAAGARHLAWDAVRGNEHAVTSRPLRPGRVLFHRKVGERSANLIAHDATAMSWFGRRCAEAMRATGSDRVAVLYSLNSWPALLGTFAALQTGATLCLVDAVVEPACVVGPFLRASAATIVHCSPTLFHRFAHGTRASEWARLKTLLLGGEVVRMRHIELFRRLLPKDAVLVNGYGCIEMPVIAQQSLSRAEALHGVSMPVGRAVDGVQVHLLDKFGQDNQVFGEVAVRVVQPPRHDEAAVGAGPEASVGWILTGDIARRLRDGSLQLICRRDRLLETRLRSFDPAASEDVLRDAPGVTDCLVLPFLQANGTAALLAFIVGGKRNTINHAAIRGFMRGRVSSGELPALYIDCSGIRLRPNGTPDAAAMLHDPSTLAAQGASVVFIASHDRGTQTHRPDAGAGLIGERPSSADWQEIIARKNSTARPFEEEKCLHDLWRDRLRLHGDRTALMCAGATMSYAEADQRSDRLADELRARGGGPESIIATCMERSFEAVIAIIAILKAGAGYLAIDPSHPLQRIAWLVQDANASIVMTSGGTAARLADCGAVVMQVDRLVPAVVASPPSVREAHPLNAAYLVYTSGSTGNSKGVIGTHRGMVNRIAAQAGICRFEDDDVCCLHSSVAFVDSVFELFGPLCSGVPLVLIPDAEARDPERFVRAIADNRVTRLSTVPTMARAMLALPDVARHLRHLRAWSLSGEPLDAELVRQLRRSMPDCGIANIYGSSEIAADATAWRVQHDGPVAIGSPIMNTQVHLLDENLRPVPPGEVGEVFVCGAGVARGYWRRPALTADRFVPSPFGQGERLYRSGDRARWRDDGELEFVGRLDDQVKIRGARVELREIEAALRSHPAVEQVAVVPYRAEGHEDTHLIAHVVSSRPLAARLLREHLCARLPDYMIPTGFMALERLPLTPTGKIDRLALPLPDLGPSSSDFIAPRNDTERTLAGIWAELLQVPLVGAHDHFFELGGHSLLAMQMMRRVRTIFAVDVSLRAFLEAPSLEALALMIDEVRVSSLLTG</sequence>
<dbReference type="InterPro" id="IPR010071">
    <property type="entry name" value="AA_adenyl_dom"/>
</dbReference>
<protein>
    <submittedName>
        <fullName evidence="2">Amino acid adenylation domain-containing protein</fullName>
    </submittedName>
</protein>
<dbReference type="Gene3D" id="3.40.50.12780">
    <property type="entry name" value="N-terminal domain of ligase-like"/>
    <property type="match status" value="2"/>
</dbReference>
<keyword evidence="3" id="KW-1185">Reference proteome</keyword>
<dbReference type="Pfam" id="PF13193">
    <property type="entry name" value="AMP-binding_C"/>
    <property type="match status" value="1"/>
</dbReference>
<dbReference type="CDD" id="cd19531">
    <property type="entry name" value="LCL_NRPS-like"/>
    <property type="match status" value="1"/>
</dbReference>
<gene>
    <name evidence="2" type="ORF">LQG66_29425</name>
</gene>
<dbReference type="EMBL" id="CP088156">
    <property type="protein sequence ID" value="UFZ03315.1"/>
    <property type="molecule type" value="Genomic_DNA"/>
</dbReference>
<dbReference type="RefSeq" id="WP_231319338.1">
    <property type="nucleotide sequence ID" value="NZ_CP088156.1"/>
</dbReference>
<evidence type="ECO:0000313" key="3">
    <source>
        <dbReference type="Proteomes" id="UP001431010"/>
    </source>
</evidence>
<dbReference type="InterPro" id="IPR020845">
    <property type="entry name" value="AMP-binding_CS"/>
</dbReference>
<dbReference type="InterPro" id="IPR042099">
    <property type="entry name" value="ANL_N_sf"/>
</dbReference>
<dbReference type="PANTHER" id="PTHR45527">
    <property type="entry name" value="NONRIBOSOMAL PEPTIDE SYNTHETASE"/>
    <property type="match status" value="1"/>
</dbReference>
<feature type="domain" description="Carrier" evidence="1">
    <location>
        <begin position="1519"/>
        <end position="1594"/>
    </location>
</feature>
<dbReference type="InterPro" id="IPR025110">
    <property type="entry name" value="AMP-bd_C"/>
</dbReference>
<dbReference type="SUPFAM" id="SSF56801">
    <property type="entry name" value="Acetyl-CoA synthetase-like"/>
    <property type="match status" value="2"/>
</dbReference>
<dbReference type="CDD" id="cd05930">
    <property type="entry name" value="A_NRPS"/>
    <property type="match status" value="1"/>
</dbReference>
<dbReference type="Pfam" id="PF00501">
    <property type="entry name" value="AMP-binding"/>
    <property type="match status" value="2"/>
</dbReference>
<dbReference type="PIRSF" id="PIRSF001617">
    <property type="entry name" value="Alpha-AR"/>
    <property type="match status" value="1"/>
</dbReference>
<dbReference type="PANTHER" id="PTHR45527:SF1">
    <property type="entry name" value="FATTY ACID SYNTHASE"/>
    <property type="match status" value="1"/>
</dbReference>
<dbReference type="SUPFAM" id="SSF47336">
    <property type="entry name" value="ACP-like"/>
    <property type="match status" value="1"/>
</dbReference>
<dbReference type="NCBIfam" id="TIGR01733">
    <property type="entry name" value="AA-adenyl-dom"/>
    <property type="match status" value="1"/>
</dbReference>
<evidence type="ECO:0000259" key="1">
    <source>
        <dbReference type="PROSITE" id="PS50075"/>
    </source>
</evidence>
<dbReference type="InterPro" id="IPR036736">
    <property type="entry name" value="ACP-like_sf"/>
</dbReference>
<dbReference type="PROSITE" id="PS50075">
    <property type="entry name" value="CARRIER"/>
    <property type="match status" value="1"/>
</dbReference>
<evidence type="ECO:0000313" key="2">
    <source>
        <dbReference type="EMBL" id="UFZ03315.1"/>
    </source>
</evidence>
<dbReference type="InterPro" id="IPR009081">
    <property type="entry name" value="PP-bd_ACP"/>
</dbReference>
<dbReference type="SUPFAM" id="SSF52777">
    <property type="entry name" value="CoA-dependent acyltransferases"/>
    <property type="match status" value="2"/>
</dbReference>
<dbReference type="Proteomes" id="UP001431010">
    <property type="component" value="Chromosome"/>
</dbReference>
<dbReference type="PROSITE" id="PS00455">
    <property type="entry name" value="AMP_BINDING"/>
    <property type="match status" value="1"/>
</dbReference>
<organism evidence="2 3">
    <name type="scientific">Bradyrhizobium ontarionense</name>
    <dbReference type="NCBI Taxonomy" id="2898149"/>
    <lineage>
        <taxon>Bacteria</taxon>
        <taxon>Pseudomonadati</taxon>
        <taxon>Pseudomonadota</taxon>
        <taxon>Alphaproteobacteria</taxon>
        <taxon>Hyphomicrobiales</taxon>
        <taxon>Nitrobacteraceae</taxon>
        <taxon>Bradyrhizobium</taxon>
    </lineage>
</organism>
<dbReference type="InterPro" id="IPR023213">
    <property type="entry name" value="CAT-like_dom_sf"/>
</dbReference>
<dbReference type="InterPro" id="IPR001242">
    <property type="entry name" value="Condensation_dom"/>
</dbReference>
<dbReference type="Pfam" id="PF00550">
    <property type="entry name" value="PP-binding"/>
    <property type="match status" value="1"/>
</dbReference>
<accession>A0ABY3R8T0</accession>
<reference evidence="2" key="1">
    <citation type="journal article" date="2024" name="Antonie Van Leeuwenhoek">
        <title>Bradyrhizobium ontarionense sp. nov., a novel bacterial symbiont isolated from Aeschynomene indica (Indian jointvetch), harbours photosynthesis, nitrogen fixation and nitrous oxide (N2O) reductase genes.</title>
        <authorList>
            <person name="Bromfield E.S.P."/>
            <person name="Cloutier S."/>
        </authorList>
    </citation>
    <scope>NUCLEOTIDE SEQUENCE</scope>
    <source>
        <strain evidence="2">A19</strain>
    </source>
</reference>
<dbReference type="Gene3D" id="3.30.559.10">
    <property type="entry name" value="Chloramphenicol acetyltransferase-like domain"/>
    <property type="match status" value="1"/>
</dbReference>
<dbReference type="Gene3D" id="3.30.300.30">
    <property type="match status" value="2"/>
</dbReference>
<dbReference type="InterPro" id="IPR045851">
    <property type="entry name" value="AMP-bd_C_sf"/>
</dbReference>
<dbReference type="Gene3D" id="3.30.559.30">
    <property type="entry name" value="Nonribosomal peptide synthetase, condensation domain"/>
    <property type="match status" value="1"/>
</dbReference>
<dbReference type="InterPro" id="IPR029058">
    <property type="entry name" value="AB_hydrolase_fold"/>
</dbReference>
<dbReference type="InterPro" id="IPR000873">
    <property type="entry name" value="AMP-dep_synth/lig_dom"/>
</dbReference>
<proteinExistence type="predicted"/>
<dbReference type="Pfam" id="PF00668">
    <property type="entry name" value="Condensation"/>
    <property type="match status" value="1"/>
</dbReference>
<name>A0ABY3R8T0_9BRAD</name>